<evidence type="ECO:0000313" key="4">
    <source>
        <dbReference type="Proteomes" id="UP000236497"/>
    </source>
</evidence>
<feature type="chain" id="PRO_5038947824" description="SH3 domain-containing protein" evidence="2">
    <location>
        <begin position="21"/>
        <end position="151"/>
    </location>
</feature>
<keyword evidence="2" id="KW-0732">Signal</keyword>
<organism evidence="3 4">
    <name type="scientific">Herbinix hemicellulosilytica</name>
    <dbReference type="NCBI Taxonomy" id="1564487"/>
    <lineage>
        <taxon>Bacteria</taxon>
        <taxon>Bacillati</taxon>
        <taxon>Bacillota</taxon>
        <taxon>Clostridia</taxon>
        <taxon>Lachnospirales</taxon>
        <taxon>Lachnospiraceae</taxon>
        <taxon>Herbinix</taxon>
    </lineage>
</organism>
<protein>
    <recommendedName>
        <fullName evidence="5">SH3 domain-containing protein</fullName>
    </recommendedName>
</protein>
<feature type="compositionally biased region" description="Acidic residues" evidence="1">
    <location>
        <begin position="39"/>
        <end position="63"/>
    </location>
</feature>
<evidence type="ECO:0008006" key="5">
    <source>
        <dbReference type="Google" id="ProtNLM"/>
    </source>
</evidence>
<dbReference type="Gene3D" id="2.30.30.40">
    <property type="entry name" value="SH3 Domains"/>
    <property type="match status" value="1"/>
</dbReference>
<reference evidence="3 4" key="1">
    <citation type="submission" date="2015-06" db="EMBL/GenBank/DDBJ databases">
        <authorList>
            <person name="Wibberg Daniel"/>
        </authorList>
    </citation>
    <scope>NUCLEOTIDE SEQUENCE [LARGE SCALE GENOMIC DNA]</scope>
    <source>
        <strain evidence="3 4">T3/55T</strain>
    </source>
</reference>
<name>A0A0H5SDT3_HERHM</name>
<gene>
    <name evidence="3" type="ORF">HHT355_0336</name>
</gene>
<dbReference type="OrthoDB" id="1976592at2"/>
<feature type="signal peptide" evidence="2">
    <location>
        <begin position="1"/>
        <end position="20"/>
    </location>
</feature>
<dbReference type="Proteomes" id="UP000236497">
    <property type="component" value="Unassembled WGS sequence"/>
</dbReference>
<evidence type="ECO:0000256" key="2">
    <source>
        <dbReference type="SAM" id="SignalP"/>
    </source>
</evidence>
<evidence type="ECO:0000256" key="1">
    <source>
        <dbReference type="SAM" id="MobiDB-lite"/>
    </source>
</evidence>
<keyword evidence="4" id="KW-1185">Reference proteome</keyword>
<dbReference type="RefSeq" id="WP_103201716.1">
    <property type="nucleotide sequence ID" value="NZ_CVTD020000008.1"/>
</dbReference>
<accession>A0A0H5SDT3</accession>
<evidence type="ECO:0000313" key="3">
    <source>
        <dbReference type="EMBL" id="CRZ33544.1"/>
    </source>
</evidence>
<dbReference type="EMBL" id="CVTD020000008">
    <property type="protein sequence ID" value="CRZ33544.1"/>
    <property type="molecule type" value="Genomic_DNA"/>
</dbReference>
<sequence length="151" mass="16626">MKSKLLYIFLAALVVLFAGCKSEDKEAYFIPTPAPEIPDLTEENDVPNDITDDTDGQNEESEDAEKPVVIGQTTTKYVKLNTFGAILNVRSSPTTAEDNVVGFLVHTEPVEVISIEDGWASFMYKGQICYVSAEFLVDFVPPYISPPTPSQ</sequence>
<feature type="region of interest" description="Disordered" evidence="1">
    <location>
        <begin position="32"/>
        <end position="66"/>
    </location>
</feature>
<proteinExistence type="predicted"/>
<dbReference type="AlphaFoldDB" id="A0A0H5SDT3"/>
<dbReference type="PROSITE" id="PS51257">
    <property type="entry name" value="PROKAR_LIPOPROTEIN"/>
    <property type="match status" value="1"/>
</dbReference>